<accession>A0A2T2NK08</accession>
<organism evidence="2 3">
    <name type="scientific">Corynespora cassiicola Philippines</name>
    <dbReference type="NCBI Taxonomy" id="1448308"/>
    <lineage>
        <taxon>Eukaryota</taxon>
        <taxon>Fungi</taxon>
        <taxon>Dikarya</taxon>
        <taxon>Ascomycota</taxon>
        <taxon>Pezizomycotina</taxon>
        <taxon>Dothideomycetes</taxon>
        <taxon>Pleosporomycetidae</taxon>
        <taxon>Pleosporales</taxon>
        <taxon>Corynesporascaceae</taxon>
        <taxon>Corynespora</taxon>
    </lineage>
</organism>
<dbReference type="AlphaFoldDB" id="A0A2T2NK08"/>
<keyword evidence="1" id="KW-1133">Transmembrane helix</keyword>
<evidence type="ECO:0000313" key="3">
    <source>
        <dbReference type="Proteomes" id="UP000240883"/>
    </source>
</evidence>
<evidence type="ECO:0000256" key="1">
    <source>
        <dbReference type="SAM" id="Phobius"/>
    </source>
</evidence>
<proteinExistence type="predicted"/>
<feature type="transmembrane region" description="Helical" evidence="1">
    <location>
        <begin position="24"/>
        <end position="43"/>
    </location>
</feature>
<sequence>MGPHIATKAVSLFRYLSSLPKVTLRGWVVPFLIYDLTLIFAFMNKACVREVKEVLTLKLLGIKEWLDHPLSVVCDPRNQLVYSILGGLLAAIVKRQPKVPKIRITGLGRCAADMQQKFEAITRADLRDNGSTRQQCSIAAFALYWPFPHRFAGLWMEHNGVRQMLRIRASAENLTTALTVNQWGGLVWESLEKTYNWELAE</sequence>
<gene>
    <name evidence="2" type="ORF">BS50DRAFT_588582</name>
</gene>
<keyword evidence="3" id="KW-1185">Reference proteome</keyword>
<keyword evidence="1" id="KW-0812">Transmembrane</keyword>
<evidence type="ECO:0000313" key="2">
    <source>
        <dbReference type="EMBL" id="PSN65771.1"/>
    </source>
</evidence>
<keyword evidence="1" id="KW-0472">Membrane</keyword>
<dbReference type="Proteomes" id="UP000240883">
    <property type="component" value="Unassembled WGS sequence"/>
</dbReference>
<reference evidence="2 3" key="1">
    <citation type="journal article" date="2018" name="Front. Microbiol.">
        <title>Genome-Wide Analysis of Corynespora cassiicola Leaf Fall Disease Putative Effectors.</title>
        <authorList>
            <person name="Lopez D."/>
            <person name="Ribeiro S."/>
            <person name="Label P."/>
            <person name="Fumanal B."/>
            <person name="Venisse J.S."/>
            <person name="Kohler A."/>
            <person name="de Oliveira R.R."/>
            <person name="Labutti K."/>
            <person name="Lipzen A."/>
            <person name="Lail K."/>
            <person name="Bauer D."/>
            <person name="Ohm R.A."/>
            <person name="Barry K.W."/>
            <person name="Spatafora J."/>
            <person name="Grigoriev I.V."/>
            <person name="Martin F.M."/>
            <person name="Pujade-Renaud V."/>
        </authorList>
    </citation>
    <scope>NUCLEOTIDE SEQUENCE [LARGE SCALE GENOMIC DNA]</scope>
    <source>
        <strain evidence="2 3">Philippines</strain>
    </source>
</reference>
<protein>
    <submittedName>
        <fullName evidence="2">Uncharacterized protein</fullName>
    </submittedName>
</protein>
<name>A0A2T2NK08_CORCC</name>
<dbReference type="EMBL" id="KZ678136">
    <property type="protein sequence ID" value="PSN65771.1"/>
    <property type="molecule type" value="Genomic_DNA"/>
</dbReference>